<sequence length="517" mass="60311">MEGGQKIHVVNYLSARITCTDCIDFAEEEATEDCEICKTEKGIVERMKDWSEADGDDAVAEFVEWILRAWSNEFKTYIWAHNASRFDGHFILKYLGETKRRPDVMMNGLKLFEFRVQHTRQHSSLTWRDSYLLMPIRLEELKKTFALACEDKPFFPYGFNRRYDENEFTPFFLPDELRDYCRNDTEILQKALIEFRRILMRDVTNGFDILPISCTIARAQFMPEALLARVPEAGYERNDRASVLAIKYLDWRSKVEDDKLVDGKTCRELNEASQDRLRQLREAESGGQCLHPAKDEKISVFDIVSLYPWVNYDTEYPVGIPEIIRPGPEQMLVDWTRPEQLLYRGIYRVRVIPPRGLRIPIEASGFPGGVETREQKQQFIEEYLRVYSVTLEIERISKNPGLRFIAKLMLNSLWGKFSMRNELGSNRVISNNKNDDQEDEDVVDFERDSMDEIQQKVERAEQKMAKVIMEEDSSDASSEDAEIEETDVEESEQSGDESEAFGEDPKECEERMGKREA</sequence>
<dbReference type="PANTHER" id="PTHR33568">
    <property type="entry name" value="DNA POLYMERASE"/>
    <property type="match status" value="1"/>
</dbReference>
<dbReference type="GO" id="GO:0003887">
    <property type="term" value="F:DNA-directed DNA polymerase activity"/>
    <property type="evidence" value="ECO:0007669"/>
    <property type="project" value="UniProtKB-KW"/>
</dbReference>
<dbReference type="Proteomes" id="UP000050741">
    <property type="component" value="Unassembled WGS sequence"/>
</dbReference>
<evidence type="ECO:0000256" key="2">
    <source>
        <dbReference type="ARBA" id="ARBA00012417"/>
    </source>
</evidence>
<dbReference type="Gene3D" id="1.10.287.690">
    <property type="entry name" value="Helix hairpin bin"/>
    <property type="match status" value="1"/>
</dbReference>
<protein>
    <recommendedName>
        <fullName evidence="2">DNA-directed DNA polymerase</fullName>
        <ecNumber evidence="2">2.7.7.7</ecNumber>
    </recommendedName>
</protein>
<feature type="domain" description="DNA-directed DNA polymerase family B mitochondria/virus" evidence="10">
    <location>
        <begin position="175"/>
        <end position="355"/>
    </location>
</feature>
<feature type="compositionally biased region" description="Basic and acidic residues" evidence="9">
    <location>
        <begin position="503"/>
        <end position="517"/>
    </location>
</feature>
<name>A0A183C0C2_GLOPA</name>
<feature type="region of interest" description="Disordered" evidence="9">
    <location>
        <begin position="467"/>
        <end position="517"/>
    </location>
</feature>
<dbReference type="Pfam" id="PF03175">
    <property type="entry name" value="DNA_pol_B_2"/>
    <property type="match status" value="3"/>
</dbReference>
<dbReference type="InterPro" id="IPR036397">
    <property type="entry name" value="RNaseH_sf"/>
</dbReference>
<keyword evidence="6" id="KW-0239">DNA-directed DNA polymerase</keyword>
<evidence type="ECO:0000313" key="12">
    <source>
        <dbReference type="WBParaSite" id="GPLIN_000631400"/>
    </source>
</evidence>
<evidence type="ECO:0000256" key="7">
    <source>
        <dbReference type="ARBA" id="ARBA00023125"/>
    </source>
</evidence>
<dbReference type="InterPro" id="IPR012337">
    <property type="entry name" value="RNaseH-like_sf"/>
</dbReference>
<keyword evidence="7" id="KW-0238">DNA-binding</keyword>
<evidence type="ECO:0000259" key="10">
    <source>
        <dbReference type="Pfam" id="PF03175"/>
    </source>
</evidence>
<dbReference type="GO" id="GO:0000166">
    <property type="term" value="F:nucleotide binding"/>
    <property type="evidence" value="ECO:0007669"/>
    <property type="project" value="InterPro"/>
</dbReference>
<dbReference type="AlphaFoldDB" id="A0A183C0C2"/>
<comment type="similarity">
    <text evidence="1">Belongs to the DNA polymerase type-B family.</text>
</comment>
<dbReference type="GO" id="GO:0042575">
    <property type="term" value="C:DNA polymerase complex"/>
    <property type="evidence" value="ECO:0007669"/>
    <property type="project" value="UniProtKB-ARBA"/>
</dbReference>
<reference evidence="12" key="2">
    <citation type="submission" date="2016-06" db="UniProtKB">
        <authorList>
            <consortium name="WormBaseParasite"/>
        </authorList>
    </citation>
    <scope>IDENTIFICATION</scope>
</reference>
<keyword evidence="11" id="KW-1185">Reference proteome</keyword>
<dbReference type="PANTHER" id="PTHR33568:SF3">
    <property type="entry name" value="DNA-DIRECTED DNA POLYMERASE"/>
    <property type="match status" value="1"/>
</dbReference>
<keyword evidence="5" id="KW-0235">DNA replication</keyword>
<keyword evidence="4" id="KW-0548">Nucleotidyltransferase</keyword>
<evidence type="ECO:0000313" key="11">
    <source>
        <dbReference type="Proteomes" id="UP000050741"/>
    </source>
</evidence>
<accession>A0A183C0C2</accession>
<dbReference type="GO" id="GO:0006260">
    <property type="term" value="P:DNA replication"/>
    <property type="evidence" value="ECO:0007669"/>
    <property type="project" value="UniProtKB-KW"/>
</dbReference>
<dbReference type="InterPro" id="IPR004868">
    <property type="entry name" value="DNA-dir_DNA_pol_B_mt/vir"/>
</dbReference>
<dbReference type="WBParaSite" id="GPLIN_000631400">
    <property type="protein sequence ID" value="GPLIN_000631400"/>
    <property type="gene ID" value="GPLIN_000631400"/>
</dbReference>
<evidence type="ECO:0000256" key="5">
    <source>
        <dbReference type="ARBA" id="ARBA00022705"/>
    </source>
</evidence>
<dbReference type="Gene3D" id="3.30.420.10">
    <property type="entry name" value="Ribonuclease H-like superfamily/Ribonuclease H"/>
    <property type="match status" value="1"/>
</dbReference>
<organism evidence="11 12">
    <name type="scientific">Globodera pallida</name>
    <name type="common">Potato cyst nematode worm</name>
    <name type="synonym">Heterodera pallida</name>
    <dbReference type="NCBI Taxonomy" id="36090"/>
    <lineage>
        <taxon>Eukaryota</taxon>
        <taxon>Metazoa</taxon>
        <taxon>Ecdysozoa</taxon>
        <taxon>Nematoda</taxon>
        <taxon>Chromadorea</taxon>
        <taxon>Rhabditida</taxon>
        <taxon>Tylenchina</taxon>
        <taxon>Tylenchomorpha</taxon>
        <taxon>Tylenchoidea</taxon>
        <taxon>Heteroderidae</taxon>
        <taxon>Heteroderinae</taxon>
        <taxon>Globodera</taxon>
    </lineage>
</organism>
<feature type="domain" description="DNA-directed DNA polymerase family B mitochondria/virus" evidence="10">
    <location>
        <begin position="76"/>
        <end position="161"/>
    </location>
</feature>
<dbReference type="SUPFAM" id="SSF56672">
    <property type="entry name" value="DNA/RNA polymerases"/>
    <property type="match status" value="1"/>
</dbReference>
<dbReference type="InterPro" id="IPR043502">
    <property type="entry name" value="DNA/RNA_pol_sf"/>
</dbReference>
<evidence type="ECO:0000256" key="1">
    <source>
        <dbReference type="ARBA" id="ARBA00005755"/>
    </source>
</evidence>
<evidence type="ECO:0000256" key="6">
    <source>
        <dbReference type="ARBA" id="ARBA00022932"/>
    </source>
</evidence>
<comment type="catalytic activity">
    <reaction evidence="8">
        <text>DNA(n) + a 2'-deoxyribonucleoside 5'-triphosphate = DNA(n+1) + diphosphate</text>
        <dbReference type="Rhea" id="RHEA:22508"/>
        <dbReference type="Rhea" id="RHEA-COMP:17339"/>
        <dbReference type="Rhea" id="RHEA-COMP:17340"/>
        <dbReference type="ChEBI" id="CHEBI:33019"/>
        <dbReference type="ChEBI" id="CHEBI:61560"/>
        <dbReference type="ChEBI" id="CHEBI:173112"/>
        <dbReference type="EC" id="2.7.7.7"/>
    </reaction>
</comment>
<evidence type="ECO:0000256" key="3">
    <source>
        <dbReference type="ARBA" id="ARBA00022679"/>
    </source>
</evidence>
<dbReference type="EC" id="2.7.7.7" evidence="2"/>
<proteinExistence type="inferred from homology"/>
<dbReference type="SUPFAM" id="SSF53098">
    <property type="entry name" value="Ribonuclease H-like"/>
    <property type="match status" value="1"/>
</dbReference>
<keyword evidence="3" id="KW-0808">Transferase</keyword>
<evidence type="ECO:0000256" key="9">
    <source>
        <dbReference type="SAM" id="MobiDB-lite"/>
    </source>
</evidence>
<reference evidence="11" key="1">
    <citation type="submission" date="2014-05" db="EMBL/GenBank/DDBJ databases">
        <title>The genome and life-stage specific transcriptomes of Globodera pallida elucidate key aspects of plant parasitism by a cyst nematode.</title>
        <authorList>
            <person name="Cotton J.A."/>
            <person name="Lilley C.J."/>
            <person name="Jones L.M."/>
            <person name="Kikuchi T."/>
            <person name="Reid A.J."/>
            <person name="Thorpe P."/>
            <person name="Tsai I.J."/>
            <person name="Beasley H."/>
            <person name="Blok V."/>
            <person name="Cock P.J.A."/>
            <person name="Van den Akker S.E."/>
            <person name="Holroyd N."/>
            <person name="Hunt M."/>
            <person name="Mantelin S."/>
            <person name="Naghra H."/>
            <person name="Pain A."/>
            <person name="Palomares-Rius J.E."/>
            <person name="Zarowiecki M."/>
            <person name="Berriman M."/>
            <person name="Jones J.T."/>
            <person name="Urwin P.E."/>
        </authorList>
    </citation>
    <scope>NUCLEOTIDE SEQUENCE [LARGE SCALE GENOMIC DNA]</scope>
    <source>
        <strain evidence="11">Lindley</strain>
    </source>
</reference>
<dbReference type="GO" id="GO:0003677">
    <property type="term" value="F:DNA binding"/>
    <property type="evidence" value="ECO:0007669"/>
    <property type="project" value="UniProtKB-KW"/>
</dbReference>
<evidence type="ECO:0000256" key="8">
    <source>
        <dbReference type="ARBA" id="ARBA00049244"/>
    </source>
</evidence>
<feature type="compositionally biased region" description="Acidic residues" evidence="9">
    <location>
        <begin position="470"/>
        <end position="502"/>
    </location>
</feature>
<feature type="domain" description="DNA-directed DNA polymerase family B mitochondria/virus" evidence="10">
    <location>
        <begin position="380"/>
        <end position="488"/>
    </location>
</feature>
<evidence type="ECO:0000256" key="4">
    <source>
        <dbReference type="ARBA" id="ARBA00022695"/>
    </source>
</evidence>